<evidence type="ECO:0000256" key="1">
    <source>
        <dbReference type="SAM" id="MobiDB-lite"/>
    </source>
</evidence>
<reference evidence="2 3" key="3">
    <citation type="journal article" date="2015" name="Genome Announc.">
        <title>Draft Genome Sequence of the Archiascomycetous Yeast Saitoella complicata.</title>
        <authorList>
            <person name="Yamauchi K."/>
            <person name="Kondo S."/>
            <person name="Hamamoto M."/>
            <person name="Takahashi Y."/>
            <person name="Ogura Y."/>
            <person name="Hayashi T."/>
            <person name="Nishida H."/>
        </authorList>
    </citation>
    <scope>NUCLEOTIDE SEQUENCE [LARGE SCALE GENOMIC DNA]</scope>
    <source>
        <strain evidence="2 3">NRRL Y-17804</strain>
    </source>
</reference>
<organism evidence="2 3">
    <name type="scientific">Saitoella complicata (strain BCRC 22490 / CBS 7301 / JCM 7358 / NBRC 10748 / NRRL Y-17804)</name>
    <dbReference type="NCBI Taxonomy" id="698492"/>
    <lineage>
        <taxon>Eukaryota</taxon>
        <taxon>Fungi</taxon>
        <taxon>Dikarya</taxon>
        <taxon>Ascomycota</taxon>
        <taxon>Taphrinomycotina</taxon>
        <taxon>Taphrinomycotina incertae sedis</taxon>
        <taxon>Saitoella</taxon>
    </lineage>
</organism>
<keyword evidence="3" id="KW-1185">Reference proteome</keyword>
<protein>
    <submittedName>
        <fullName evidence="2">Uncharacterized protein</fullName>
    </submittedName>
</protein>
<comment type="caution">
    <text evidence="2">The sequence shown here is derived from an EMBL/GenBank/DDBJ whole genome shotgun (WGS) entry which is preliminary data.</text>
</comment>
<proteinExistence type="predicted"/>
<feature type="compositionally biased region" description="Low complexity" evidence="1">
    <location>
        <begin position="65"/>
        <end position="89"/>
    </location>
</feature>
<gene>
    <name evidence="2" type="ORF">G7K_0235-t1</name>
</gene>
<reference evidence="2 3" key="1">
    <citation type="journal article" date="2011" name="J. Gen. Appl. Microbiol.">
        <title>Draft genome sequencing of the enigmatic yeast Saitoella complicata.</title>
        <authorList>
            <person name="Nishida H."/>
            <person name="Hamamoto M."/>
            <person name="Sugiyama J."/>
        </authorList>
    </citation>
    <scope>NUCLEOTIDE SEQUENCE [LARGE SCALE GENOMIC DNA]</scope>
    <source>
        <strain evidence="2 3">NRRL Y-17804</strain>
    </source>
</reference>
<sequence>MGDEYASAAANRLPRKSLKRQLRNAIICYRQVREAELPSSPPSISNHFNSLGNAATDQLDFDECSPSSASSISTASTPSTPSSSSSGASRRITNWDPFLQSMETDDSEDEDYQLLGIIETLDISLHASHWQSPNTSLKRFSMGMMTEGSRPTTK</sequence>
<evidence type="ECO:0000313" key="3">
    <source>
        <dbReference type="Proteomes" id="UP000033140"/>
    </source>
</evidence>
<evidence type="ECO:0000313" key="2">
    <source>
        <dbReference type="EMBL" id="GAO45990.1"/>
    </source>
</evidence>
<accession>A0A0E9N9A7</accession>
<name>A0A0E9N9A7_SAICN</name>
<feature type="region of interest" description="Disordered" evidence="1">
    <location>
        <begin position="57"/>
        <end position="107"/>
    </location>
</feature>
<dbReference type="EMBL" id="BACD03000002">
    <property type="protein sequence ID" value="GAO45990.1"/>
    <property type="molecule type" value="Genomic_DNA"/>
</dbReference>
<dbReference type="Proteomes" id="UP000033140">
    <property type="component" value="Unassembled WGS sequence"/>
</dbReference>
<dbReference type="AlphaFoldDB" id="A0A0E9N9A7"/>
<reference evidence="2 3" key="2">
    <citation type="journal article" date="2014" name="J. Gen. Appl. Microbiol.">
        <title>The early diverging ascomycetous budding yeast Saitoella complicata has three histone deacetylases belonging to the Clr6, Hos2, and Rpd3 lineages.</title>
        <authorList>
            <person name="Nishida H."/>
            <person name="Matsumoto T."/>
            <person name="Kondo S."/>
            <person name="Hamamoto M."/>
            <person name="Yoshikawa H."/>
        </authorList>
    </citation>
    <scope>NUCLEOTIDE SEQUENCE [LARGE SCALE GENOMIC DNA]</scope>
    <source>
        <strain evidence="2 3">NRRL Y-17804</strain>
    </source>
</reference>